<reference evidence="1 2" key="1">
    <citation type="journal article" date="2018" name="Mycol. Prog.">
        <title>Coniella lustricola, a new species from submerged detritus.</title>
        <authorList>
            <person name="Raudabaugh D.B."/>
            <person name="Iturriaga T."/>
            <person name="Carver A."/>
            <person name="Mondo S."/>
            <person name="Pangilinan J."/>
            <person name="Lipzen A."/>
            <person name="He G."/>
            <person name="Amirebrahimi M."/>
            <person name="Grigoriev I.V."/>
            <person name="Miller A.N."/>
        </authorList>
    </citation>
    <scope>NUCLEOTIDE SEQUENCE [LARGE SCALE GENOMIC DNA]</scope>
    <source>
        <strain evidence="1 2">B22-T-1</strain>
    </source>
</reference>
<evidence type="ECO:0000313" key="2">
    <source>
        <dbReference type="Proteomes" id="UP000241462"/>
    </source>
</evidence>
<gene>
    <name evidence="1" type="ORF">BD289DRAFT_5073</name>
</gene>
<evidence type="ECO:0000313" key="1">
    <source>
        <dbReference type="EMBL" id="PSS05309.1"/>
    </source>
</evidence>
<dbReference type="Proteomes" id="UP000241462">
    <property type="component" value="Unassembled WGS sequence"/>
</dbReference>
<protein>
    <submittedName>
        <fullName evidence="1">Uncharacterized protein</fullName>
    </submittedName>
</protein>
<proteinExistence type="predicted"/>
<dbReference type="InParanoid" id="A0A2T3ANT8"/>
<name>A0A2T3ANT8_9PEZI</name>
<accession>A0A2T3ANT8</accession>
<organism evidence="1 2">
    <name type="scientific">Coniella lustricola</name>
    <dbReference type="NCBI Taxonomy" id="2025994"/>
    <lineage>
        <taxon>Eukaryota</taxon>
        <taxon>Fungi</taxon>
        <taxon>Dikarya</taxon>
        <taxon>Ascomycota</taxon>
        <taxon>Pezizomycotina</taxon>
        <taxon>Sordariomycetes</taxon>
        <taxon>Sordariomycetidae</taxon>
        <taxon>Diaporthales</taxon>
        <taxon>Schizoparmaceae</taxon>
        <taxon>Coniella</taxon>
    </lineage>
</organism>
<sequence>MLATVVDGLSHPVFYFQVHGEIGATASSHHASLSLNRPGSICGLALCGESPCSVSHIDFPSRSLFSLSSRSSHSHHKDMHRVTVRFPEVDSCLSRVLADLMPCWKHSGKGARRTSSRTFTTCTGCKDMSCCIHDAHRESAAASFKVTSLRSEAVTFAIGRSGKPGSLAR</sequence>
<keyword evidence="2" id="KW-1185">Reference proteome</keyword>
<dbReference type="EMBL" id="KZ678372">
    <property type="protein sequence ID" value="PSS05309.1"/>
    <property type="molecule type" value="Genomic_DNA"/>
</dbReference>
<dbReference type="AlphaFoldDB" id="A0A2T3ANT8"/>